<name>A0A3S9PVX3_9ACTO</name>
<reference evidence="1 2" key="1">
    <citation type="submission" date="2018-12" db="EMBL/GenBank/DDBJ databases">
        <title>Complete genome sequence of Flaviflexus sp. H23T48.</title>
        <authorList>
            <person name="Bae J.-W."/>
            <person name="Lee J.-Y."/>
        </authorList>
    </citation>
    <scope>NUCLEOTIDE SEQUENCE [LARGE SCALE GENOMIC DNA]</scope>
    <source>
        <strain evidence="1 2">H23T48</strain>
    </source>
</reference>
<evidence type="ECO:0000313" key="1">
    <source>
        <dbReference type="EMBL" id="AZQ76497.1"/>
    </source>
</evidence>
<dbReference type="RefSeq" id="WP_126703305.1">
    <property type="nucleotide sequence ID" value="NZ_CP034593.1"/>
</dbReference>
<protein>
    <recommendedName>
        <fullName evidence="3">Asparagine synthetase domain-containing protein</fullName>
    </recommendedName>
</protein>
<dbReference type="OrthoDB" id="3265836at2"/>
<proteinExistence type="predicted"/>
<accession>A0A3S9PVX3</accession>
<dbReference type="Proteomes" id="UP000280344">
    <property type="component" value="Chromosome"/>
</dbReference>
<sequence length="502" mass="56761">MTSPSDNTLQQAWDRYHARHKRSATVADKYRYENIFAKGYIVANGVIGDYVPANWTRLELQRGYNLAVAPDLGYSYLSEPNCATLILGHAFHKNSGTMTTVDTARVLHERFLEARSFDSFEKIILEMSGRFVAIAILGRELRVYTDPMASRTCFWGQTGRWKRTTYLASHSALIAHATGSTEVTENRWIMRHPDYSNPGGKTLPALIAPHDCTTEVIANCYLSIQGSKVTHVRYFPKHELESLSLDEATDVFMDEMRFNMEAWLGVADHSYLALTAGQDSRAILSASLDLLNHKSEDVTLMTYHFFKKGAATTATDLLKANQMALDAGLRFKVIDIDGVAKEVGPLYNATFPAWARFPTLTSSFYEQLQADSALFIGVGGEIGTVFFTGREQSTITPEWLAKKYAYSKVSEDPELIKKFQDYIEYTQFTDDRLHGYDLHDLFYWEHRLTKWAGASYAEYDLAAIVALPFNSRRLILAMLSLPYEQRVGRAIYAEIVKRSGIK</sequence>
<gene>
    <name evidence="1" type="ORF">EJ997_03210</name>
</gene>
<dbReference type="KEGG" id="flh:EJ997_03210"/>
<evidence type="ECO:0008006" key="3">
    <source>
        <dbReference type="Google" id="ProtNLM"/>
    </source>
</evidence>
<keyword evidence="2" id="KW-1185">Reference proteome</keyword>
<organism evidence="1 2">
    <name type="scientific">Flaviflexus ciconiae</name>
    <dbReference type="NCBI Taxonomy" id="2496867"/>
    <lineage>
        <taxon>Bacteria</taxon>
        <taxon>Bacillati</taxon>
        <taxon>Actinomycetota</taxon>
        <taxon>Actinomycetes</taxon>
        <taxon>Actinomycetales</taxon>
        <taxon>Actinomycetaceae</taxon>
        <taxon>Flaviflexus</taxon>
    </lineage>
</organism>
<dbReference type="EMBL" id="CP034593">
    <property type="protein sequence ID" value="AZQ76497.1"/>
    <property type="molecule type" value="Genomic_DNA"/>
</dbReference>
<dbReference type="AlphaFoldDB" id="A0A3S9PVX3"/>
<evidence type="ECO:0000313" key="2">
    <source>
        <dbReference type="Proteomes" id="UP000280344"/>
    </source>
</evidence>